<dbReference type="InterPro" id="IPR007010">
    <property type="entry name" value="PolA_pol_RNA-bd_dom"/>
</dbReference>
<dbReference type="InterPro" id="IPR011068">
    <property type="entry name" value="NuclTrfase_I-like_C"/>
</dbReference>
<dbReference type="InParanoid" id="A0A163LRD0"/>
<evidence type="ECO:0000256" key="5">
    <source>
        <dbReference type="ARBA" id="ARBA00012388"/>
    </source>
</evidence>
<comment type="cofactor">
    <cofactor evidence="1">
        <name>Mn(2+)</name>
        <dbReference type="ChEBI" id="CHEBI:29035"/>
    </cofactor>
</comment>
<evidence type="ECO:0000256" key="3">
    <source>
        <dbReference type="ARBA" id="ARBA00004123"/>
    </source>
</evidence>
<evidence type="ECO:0000256" key="7">
    <source>
        <dbReference type="ARBA" id="ARBA00022679"/>
    </source>
</evidence>
<name>A0A163LRD0_ABSGL</name>
<dbReference type="GO" id="GO:0005524">
    <property type="term" value="F:ATP binding"/>
    <property type="evidence" value="ECO:0007669"/>
    <property type="project" value="UniProtKB-KW"/>
</dbReference>
<dbReference type="GO" id="GO:0006397">
    <property type="term" value="P:mRNA processing"/>
    <property type="evidence" value="ECO:0007669"/>
    <property type="project" value="UniProtKB-KW"/>
</dbReference>
<evidence type="ECO:0000256" key="10">
    <source>
        <dbReference type="ARBA" id="ARBA00022840"/>
    </source>
</evidence>
<keyword evidence="7" id="KW-0808">Transferase</keyword>
<comment type="subcellular location">
    <subcellularLocation>
        <location evidence="3">Nucleus</location>
    </subcellularLocation>
</comment>
<dbReference type="Pfam" id="PF20750">
    <property type="entry name" value="PAP_NTPase"/>
    <property type="match status" value="1"/>
</dbReference>
<dbReference type="GO" id="GO:0003723">
    <property type="term" value="F:RNA binding"/>
    <property type="evidence" value="ECO:0007669"/>
    <property type="project" value="InterPro"/>
</dbReference>
<dbReference type="GO" id="GO:1990817">
    <property type="term" value="F:poly(A) RNA polymerase activity"/>
    <property type="evidence" value="ECO:0007669"/>
    <property type="project" value="UniProtKB-EC"/>
</dbReference>
<comment type="cofactor">
    <cofactor evidence="2">
        <name>Mg(2+)</name>
        <dbReference type="ChEBI" id="CHEBI:18420"/>
    </cofactor>
</comment>
<keyword evidence="9" id="KW-0547">Nucleotide-binding</keyword>
<dbReference type="Proteomes" id="UP000078561">
    <property type="component" value="Unassembled WGS sequence"/>
</dbReference>
<dbReference type="Pfam" id="PF04928">
    <property type="entry name" value="PAP_central"/>
    <property type="match status" value="2"/>
</dbReference>
<protein>
    <recommendedName>
        <fullName evidence="5">polynucleotide adenylyltransferase</fullName>
        <ecNumber evidence="5">2.7.7.19</ecNumber>
    </recommendedName>
</protein>
<evidence type="ECO:0000313" key="17">
    <source>
        <dbReference type="EMBL" id="SAL95808.1"/>
    </source>
</evidence>
<evidence type="ECO:0000256" key="1">
    <source>
        <dbReference type="ARBA" id="ARBA00001936"/>
    </source>
</evidence>
<evidence type="ECO:0000259" key="15">
    <source>
        <dbReference type="Pfam" id="PF04928"/>
    </source>
</evidence>
<keyword evidence="18" id="KW-1185">Reference proteome</keyword>
<dbReference type="OMA" id="IVTPCYP"/>
<dbReference type="OrthoDB" id="10263155at2759"/>
<feature type="domain" description="Poly(A) polymerase RNA-binding" evidence="14">
    <location>
        <begin position="401"/>
        <end position="545"/>
    </location>
</feature>
<dbReference type="EC" id="2.7.7.19" evidence="5"/>
<feature type="domain" description="Poly(A) polymerase nucleotidyltransferase" evidence="16">
    <location>
        <begin position="12"/>
        <end position="176"/>
    </location>
</feature>
<evidence type="ECO:0000256" key="4">
    <source>
        <dbReference type="ARBA" id="ARBA00010912"/>
    </source>
</evidence>
<evidence type="ECO:0000256" key="6">
    <source>
        <dbReference type="ARBA" id="ARBA00022664"/>
    </source>
</evidence>
<evidence type="ECO:0000259" key="14">
    <source>
        <dbReference type="Pfam" id="PF04926"/>
    </source>
</evidence>
<dbReference type="GO" id="GO:0031123">
    <property type="term" value="P:RNA 3'-end processing"/>
    <property type="evidence" value="ECO:0007669"/>
    <property type="project" value="InterPro"/>
</dbReference>
<evidence type="ECO:0000256" key="2">
    <source>
        <dbReference type="ARBA" id="ARBA00001946"/>
    </source>
</evidence>
<dbReference type="InterPro" id="IPR007012">
    <property type="entry name" value="PolA_pol_cen_dom"/>
</dbReference>
<dbReference type="SUPFAM" id="SSF81631">
    <property type="entry name" value="PAP/OAS1 substrate-binding domain"/>
    <property type="match status" value="1"/>
</dbReference>
<dbReference type="Gene3D" id="3.30.70.590">
    <property type="entry name" value="Poly(A) polymerase predicted RNA binding domain"/>
    <property type="match status" value="1"/>
</dbReference>
<keyword evidence="11" id="KW-0460">Magnesium</keyword>
<evidence type="ECO:0000256" key="9">
    <source>
        <dbReference type="ARBA" id="ARBA00022741"/>
    </source>
</evidence>
<dbReference type="PANTHER" id="PTHR10682">
    <property type="entry name" value="POLY A POLYMERASE"/>
    <property type="match status" value="1"/>
</dbReference>
<dbReference type="InterPro" id="IPR043519">
    <property type="entry name" value="NT_sf"/>
</dbReference>
<gene>
    <name evidence="17" type="primary">ABSGL_01149.1 scaffold 1223</name>
</gene>
<evidence type="ECO:0000256" key="12">
    <source>
        <dbReference type="ARBA" id="ARBA00023242"/>
    </source>
</evidence>
<sequence>MSYGEAEWRNYLLNHRIIETQSEAKRRDAVMGLLRSLLPSFTRLCATKNNQKQDDFDCQLLPFGSYGLGAHVAGGDIDVVMLAPMSIRRSDFIQFFSKILKSQPRVFEVEIVAHASVPIIKCVIDSIDIDISFITLQMTSVPVDIDLLNDNFLHDMEGTCLASADGPRVNQFILKHIYPNDMPAFVLALQCIKHWAKQRGIYNKPMGYLNGGSWTLLLVKTYFLKRSQSTSNNILEYSQTSRSARSSPLLTSDIESRPSSSASAYSTTNSASSSPIATPANAFLSPARTITFISLLESFYTIWSSWPWPDPVILTKSIPIILGQPTSDTNTLDNIEDFRDSLLPIVTPCYPVNNASPFVTKSTLAVMTKELQRADHILKSSDFARPTEMMDKFFKPLNLVKEYKHFIKVTVSCDTGKSHDIWSRRMKTYLPRLVQLLESLEEVKIARPFTQSYASCAHYRTRYDKDALRHGEELAEMDSIGPLEPGSLFINCFLIGLEFMDHCKMNETLVDMSEINEDFSNQIDSRMNAKDSDVFVHLDAIKRRQVAVLIQNSVT</sequence>
<evidence type="ECO:0000259" key="16">
    <source>
        <dbReference type="Pfam" id="PF20750"/>
    </source>
</evidence>
<evidence type="ECO:0000313" key="18">
    <source>
        <dbReference type="Proteomes" id="UP000078561"/>
    </source>
</evidence>
<feature type="region of interest" description="Disordered" evidence="13">
    <location>
        <begin position="246"/>
        <end position="275"/>
    </location>
</feature>
<dbReference type="SUPFAM" id="SSF55003">
    <property type="entry name" value="PAP/Archaeal CCA-adding enzyme, C-terminal domain"/>
    <property type="match status" value="1"/>
</dbReference>
<feature type="compositionally biased region" description="Low complexity" evidence="13">
    <location>
        <begin position="257"/>
        <end position="275"/>
    </location>
</feature>
<keyword evidence="12" id="KW-0539">Nucleus</keyword>
<dbReference type="Gene3D" id="1.10.1410.10">
    <property type="match status" value="1"/>
</dbReference>
<dbReference type="STRING" id="4829.A0A163LRD0"/>
<reference evidence="17" key="1">
    <citation type="submission" date="2016-04" db="EMBL/GenBank/DDBJ databases">
        <authorList>
            <person name="Evans L.H."/>
            <person name="Alamgir A."/>
            <person name="Owens N."/>
            <person name="Weber N.D."/>
            <person name="Virtaneva K."/>
            <person name="Barbian K."/>
            <person name="Babar A."/>
            <person name="Rosenke K."/>
        </authorList>
    </citation>
    <scope>NUCLEOTIDE SEQUENCE [LARGE SCALE GENOMIC DNA]</scope>
    <source>
        <strain evidence="17">CBS 101.48</strain>
    </source>
</reference>
<comment type="similarity">
    <text evidence="4">Belongs to the poly(A) polymerase family.</text>
</comment>
<evidence type="ECO:0000256" key="8">
    <source>
        <dbReference type="ARBA" id="ARBA00022723"/>
    </source>
</evidence>
<feature type="domain" description="Poly(A) polymerase central" evidence="15">
    <location>
        <begin position="185"/>
        <end position="260"/>
    </location>
</feature>
<keyword evidence="10" id="KW-0067">ATP-binding</keyword>
<organism evidence="17">
    <name type="scientific">Absidia glauca</name>
    <name type="common">Pin mould</name>
    <dbReference type="NCBI Taxonomy" id="4829"/>
    <lineage>
        <taxon>Eukaryota</taxon>
        <taxon>Fungi</taxon>
        <taxon>Fungi incertae sedis</taxon>
        <taxon>Mucoromycota</taxon>
        <taxon>Mucoromycotina</taxon>
        <taxon>Mucoromycetes</taxon>
        <taxon>Mucorales</taxon>
        <taxon>Cunninghamellaceae</taxon>
        <taxon>Absidia</taxon>
    </lineage>
</organism>
<evidence type="ECO:0000256" key="13">
    <source>
        <dbReference type="SAM" id="MobiDB-lite"/>
    </source>
</evidence>
<proteinExistence type="inferred from homology"/>
<dbReference type="AlphaFoldDB" id="A0A163LRD0"/>
<dbReference type="GO" id="GO:0046872">
    <property type="term" value="F:metal ion binding"/>
    <property type="evidence" value="ECO:0007669"/>
    <property type="project" value="UniProtKB-KW"/>
</dbReference>
<keyword evidence="6" id="KW-0507">mRNA processing</keyword>
<evidence type="ECO:0000256" key="11">
    <source>
        <dbReference type="ARBA" id="ARBA00022842"/>
    </source>
</evidence>
<dbReference type="InterPro" id="IPR048840">
    <property type="entry name" value="PolA_pol_NTPase"/>
</dbReference>
<dbReference type="GO" id="GO:0005634">
    <property type="term" value="C:nucleus"/>
    <property type="evidence" value="ECO:0007669"/>
    <property type="project" value="UniProtKB-SubCell"/>
</dbReference>
<feature type="domain" description="Poly(A) polymerase central" evidence="15">
    <location>
        <begin position="294"/>
        <end position="380"/>
    </location>
</feature>
<dbReference type="Gene3D" id="3.30.460.10">
    <property type="entry name" value="Beta Polymerase, domain 2"/>
    <property type="match status" value="1"/>
</dbReference>
<dbReference type="EMBL" id="LT550481">
    <property type="protein sequence ID" value="SAL95808.1"/>
    <property type="molecule type" value="Genomic_DNA"/>
</dbReference>
<dbReference type="CDD" id="cd05402">
    <property type="entry name" value="NT_PAP_TUTase"/>
    <property type="match status" value="1"/>
</dbReference>
<dbReference type="Pfam" id="PF04926">
    <property type="entry name" value="PAP_RNA-bind"/>
    <property type="match status" value="1"/>
</dbReference>
<accession>A0A163LRD0</accession>
<dbReference type="SUPFAM" id="SSF81301">
    <property type="entry name" value="Nucleotidyltransferase"/>
    <property type="match status" value="1"/>
</dbReference>
<dbReference type="PANTHER" id="PTHR10682:SF10">
    <property type="entry name" value="POLYNUCLEOTIDE ADENYLYLTRANSFERASE"/>
    <property type="match status" value="1"/>
</dbReference>
<keyword evidence="8" id="KW-0479">Metal-binding</keyword>